<reference evidence="2" key="1">
    <citation type="journal article" date="2014" name="Nat. Commun.">
        <title>Genomic adaptations of the halophilic Dead Sea filamentous fungus Eurotium rubrum.</title>
        <authorList>
            <person name="Kis-Papo T."/>
            <person name="Weig A.R."/>
            <person name="Riley R."/>
            <person name="Persoh D."/>
            <person name="Salamov A."/>
            <person name="Sun H."/>
            <person name="Lipzen A."/>
            <person name="Wasser S.P."/>
            <person name="Rambold G."/>
            <person name="Grigoriev I.V."/>
            <person name="Nevo E."/>
        </authorList>
    </citation>
    <scope>NUCLEOTIDE SEQUENCE [LARGE SCALE GENOMIC DNA]</scope>
    <source>
        <strain evidence="2">CBS 135680</strain>
    </source>
</reference>
<name>A0A017SSF2_ASPRC</name>
<dbReference type="EMBL" id="KK088411">
    <property type="protein sequence ID" value="EYE99504.1"/>
    <property type="molecule type" value="Genomic_DNA"/>
</dbReference>
<proteinExistence type="predicted"/>
<evidence type="ECO:0000313" key="2">
    <source>
        <dbReference type="Proteomes" id="UP000019804"/>
    </source>
</evidence>
<gene>
    <name evidence="1" type="ORF">EURHEDRAFT_534877</name>
</gene>
<dbReference type="SUPFAM" id="SSF46689">
    <property type="entry name" value="Homeodomain-like"/>
    <property type="match status" value="1"/>
</dbReference>
<protein>
    <recommendedName>
        <fullName evidence="3">HTH psq-type domain-containing protein</fullName>
    </recommendedName>
</protein>
<organism evidence="1 2">
    <name type="scientific">Aspergillus ruber (strain CBS 135680)</name>
    <dbReference type="NCBI Taxonomy" id="1388766"/>
    <lineage>
        <taxon>Eukaryota</taxon>
        <taxon>Fungi</taxon>
        <taxon>Dikarya</taxon>
        <taxon>Ascomycota</taxon>
        <taxon>Pezizomycotina</taxon>
        <taxon>Eurotiomycetes</taxon>
        <taxon>Eurotiomycetidae</taxon>
        <taxon>Eurotiales</taxon>
        <taxon>Aspergillaceae</taxon>
        <taxon>Aspergillus</taxon>
        <taxon>Aspergillus subgen. Aspergillus</taxon>
    </lineage>
</organism>
<dbReference type="HOGENOM" id="CLU_013929_8_5_1"/>
<evidence type="ECO:0000313" key="1">
    <source>
        <dbReference type="EMBL" id="EYE99504.1"/>
    </source>
</evidence>
<dbReference type="RefSeq" id="XP_040643192.1">
    <property type="nucleotide sequence ID" value="XM_040787310.1"/>
</dbReference>
<dbReference type="OrthoDB" id="4502298at2759"/>
<evidence type="ECO:0008006" key="3">
    <source>
        <dbReference type="Google" id="ProtNLM"/>
    </source>
</evidence>
<dbReference type="STRING" id="1388766.A0A017SSF2"/>
<accession>A0A017SSF2</accession>
<dbReference type="Proteomes" id="UP000019804">
    <property type="component" value="Unassembled WGS sequence"/>
</dbReference>
<dbReference type="GeneID" id="63702434"/>
<dbReference type="InterPro" id="IPR009057">
    <property type="entry name" value="Homeodomain-like_sf"/>
</dbReference>
<sequence length="64" mass="6877">MADSSVQKEGRILLAMKAFKLGRLKSIRAAAAYNVSLTTLSSRLNGRAARVDSAPNGRKLTNTE</sequence>
<dbReference type="AlphaFoldDB" id="A0A017SSF2"/>
<keyword evidence="2" id="KW-1185">Reference proteome</keyword>